<comment type="similarity">
    <text evidence="5">Belongs to the YicC/YloC family.</text>
</comment>
<dbReference type="NCBIfam" id="TIGR00255">
    <property type="entry name" value="YicC/YloC family endoribonuclease"/>
    <property type="match status" value="1"/>
</dbReference>
<gene>
    <name evidence="8" type="ORF">FTW19_19820</name>
</gene>
<dbReference type="PANTHER" id="PTHR30636:SF3">
    <property type="entry name" value="UPF0701 PROTEIN YICC"/>
    <property type="match status" value="1"/>
</dbReference>
<dbReference type="OrthoDB" id="9771229at2"/>
<feature type="domain" description="Endoribonuclease YicC-like C-terminal" evidence="7">
    <location>
        <begin position="180"/>
        <end position="301"/>
    </location>
</feature>
<dbReference type="PANTHER" id="PTHR30636">
    <property type="entry name" value="UPF0701 PROTEIN YICC"/>
    <property type="match status" value="1"/>
</dbReference>
<keyword evidence="9" id="KW-1185">Reference proteome</keyword>
<dbReference type="EMBL" id="CP042806">
    <property type="protein sequence ID" value="QEE30028.1"/>
    <property type="molecule type" value="Genomic_DNA"/>
</dbReference>
<dbReference type="KEGG" id="talb:FTW19_19820"/>
<evidence type="ECO:0000256" key="4">
    <source>
        <dbReference type="ARBA" id="ARBA00022801"/>
    </source>
</evidence>
<dbReference type="InterPro" id="IPR005229">
    <property type="entry name" value="YicC/YloC-like"/>
</dbReference>
<proteinExistence type="inferred from homology"/>
<evidence type="ECO:0000256" key="5">
    <source>
        <dbReference type="ARBA" id="ARBA00035648"/>
    </source>
</evidence>
<reference evidence="8 9" key="1">
    <citation type="submission" date="2019-08" db="EMBL/GenBank/DDBJ databases">
        <title>Complete genome sequence of Terriglobus albidus strain ORNL.</title>
        <authorList>
            <person name="Podar M."/>
        </authorList>
    </citation>
    <scope>NUCLEOTIDE SEQUENCE [LARGE SCALE GENOMIC DNA]</scope>
    <source>
        <strain evidence="8 9">ORNL</strain>
    </source>
</reference>
<keyword evidence="4" id="KW-0378">Hydrolase</keyword>
<sequence length="301" mass="33510">MSLAYSMTGFARIQGSVAEGVGFTLSLKSVNHRFLDLHMRLPAGCDALEMQLRKLLKEQLRRGHVEVTLQLDRQRQRTLQYDRTAVAAYVDAYRRAAEENSLSGEPDLSSILRMPGVFSSDGEDSELRPEQIEAAVLQEVEPLIASLRSMRAQEGAALVAELDTCMVRIGAVADEVNTLRVDVRASYYERIRTRIAELTEGVSISEERLLSEAAIMAERSDVEEEIVRLKTHVDHFRGLLAAGGELGKKLDFLLQELNRESNTLLSKTSGANTANGLRITELGLELKTVIEKAREQVQNLE</sequence>
<dbReference type="Pfam" id="PF08340">
    <property type="entry name" value="YicC-like_C"/>
    <property type="match status" value="1"/>
</dbReference>
<organism evidence="8 9">
    <name type="scientific">Terriglobus albidus</name>
    <dbReference type="NCBI Taxonomy" id="1592106"/>
    <lineage>
        <taxon>Bacteria</taxon>
        <taxon>Pseudomonadati</taxon>
        <taxon>Acidobacteriota</taxon>
        <taxon>Terriglobia</taxon>
        <taxon>Terriglobales</taxon>
        <taxon>Acidobacteriaceae</taxon>
        <taxon>Terriglobus</taxon>
    </lineage>
</organism>
<dbReference type="InterPro" id="IPR013527">
    <property type="entry name" value="YicC-like_N"/>
</dbReference>
<evidence type="ECO:0000259" key="6">
    <source>
        <dbReference type="Pfam" id="PF03755"/>
    </source>
</evidence>
<dbReference type="GO" id="GO:0004521">
    <property type="term" value="F:RNA endonuclease activity"/>
    <property type="evidence" value="ECO:0007669"/>
    <property type="project" value="InterPro"/>
</dbReference>
<protein>
    <submittedName>
        <fullName evidence="8">YicC family protein</fullName>
    </submittedName>
</protein>
<feature type="domain" description="Endoribonuclease YicC-like N-terminal" evidence="6">
    <location>
        <begin position="5"/>
        <end position="158"/>
    </location>
</feature>
<dbReference type="GO" id="GO:0016787">
    <property type="term" value="F:hydrolase activity"/>
    <property type="evidence" value="ECO:0007669"/>
    <property type="project" value="UniProtKB-KW"/>
</dbReference>
<dbReference type="Pfam" id="PF03755">
    <property type="entry name" value="YicC-like_N"/>
    <property type="match status" value="1"/>
</dbReference>
<accession>A0A5B9ECT8</accession>
<keyword evidence="2" id="KW-0540">Nuclease</keyword>
<comment type="cofactor">
    <cofactor evidence="1">
        <name>a divalent metal cation</name>
        <dbReference type="ChEBI" id="CHEBI:60240"/>
    </cofactor>
</comment>
<evidence type="ECO:0000313" key="9">
    <source>
        <dbReference type="Proteomes" id="UP000321820"/>
    </source>
</evidence>
<dbReference type="AlphaFoldDB" id="A0A5B9ECT8"/>
<evidence type="ECO:0000256" key="2">
    <source>
        <dbReference type="ARBA" id="ARBA00022722"/>
    </source>
</evidence>
<name>A0A5B9ECT8_9BACT</name>
<evidence type="ECO:0000256" key="1">
    <source>
        <dbReference type="ARBA" id="ARBA00001968"/>
    </source>
</evidence>
<evidence type="ECO:0000313" key="8">
    <source>
        <dbReference type="EMBL" id="QEE30028.1"/>
    </source>
</evidence>
<evidence type="ECO:0000259" key="7">
    <source>
        <dbReference type="Pfam" id="PF08340"/>
    </source>
</evidence>
<dbReference type="InterPro" id="IPR013551">
    <property type="entry name" value="YicC-like_C"/>
</dbReference>
<dbReference type="RefSeq" id="WP_147649298.1">
    <property type="nucleotide sequence ID" value="NZ_CP042806.1"/>
</dbReference>
<evidence type="ECO:0000256" key="3">
    <source>
        <dbReference type="ARBA" id="ARBA00022759"/>
    </source>
</evidence>
<keyword evidence="3" id="KW-0255">Endonuclease</keyword>
<dbReference type="Proteomes" id="UP000321820">
    <property type="component" value="Chromosome"/>
</dbReference>